<dbReference type="EMBL" id="QGDC01000001">
    <property type="protein sequence ID" value="RCH56792.1"/>
    <property type="molecule type" value="Genomic_DNA"/>
</dbReference>
<evidence type="ECO:0000256" key="3">
    <source>
        <dbReference type="ARBA" id="ARBA00011233"/>
    </source>
</evidence>
<protein>
    <submittedName>
        <fullName evidence="6">Bifunctional 4-hydroxy-2-oxoglutarate aldolase/2-dehydro-3-deoxy-phosphogluconate aldolase</fullName>
    </submittedName>
</protein>
<comment type="pathway">
    <text evidence="1">Carbohydrate acid metabolism.</text>
</comment>
<evidence type="ECO:0000313" key="7">
    <source>
        <dbReference type="Proteomes" id="UP000253209"/>
    </source>
</evidence>
<evidence type="ECO:0000256" key="1">
    <source>
        <dbReference type="ARBA" id="ARBA00004761"/>
    </source>
</evidence>
<sequence length="220" mass="24081">MMTKKEAVLDKIIAQGSLPLFYYDDAGVSLQVMRTLYKAGIRVFEYTNRGEQALNNFIAMKKLQQAEMPDLYLGIGTVKTTGEAETFLSAGADFVVAPVMNPAVGEIVHRHGLLWIPGCMTTTEIFNAQENGAALIKIFPAGILGSKYISGIRDIFPGQLFIPTGGVNLNAESINEWFRAGVCAVGLGSNFVTSEILNNQLYNQLHNETLRVSEIIQTCK</sequence>
<keyword evidence="5" id="KW-0119">Carbohydrate metabolism</keyword>
<evidence type="ECO:0000256" key="4">
    <source>
        <dbReference type="ARBA" id="ARBA00023239"/>
    </source>
</evidence>
<dbReference type="AlphaFoldDB" id="A0A367GTQ4"/>
<evidence type="ECO:0000256" key="2">
    <source>
        <dbReference type="ARBA" id="ARBA00006906"/>
    </source>
</evidence>
<evidence type="ECO:0000256" key="5">
    <source>
        <dbReference type="ARBA" id="ARBA00023277"/>
    </source>
</evidence>
<dbReference type="SUPFAM" id="SSF51569">
    <property type="entry name" value="Aldolase"/>
    <property type="match status" value="1"/>
</dbReference>
<reference evidence="6 7" key="1">
    <citation type="submission" date="2018-05" db="EMBL/GenBank/DDBJ databases">
        <title>Mucilaginibacter hurinus sp. nov., isolated from briquette warehouse soil.</title>
        <authorList>
            <person name="Choi L."/>
        </authorList>
    </citation>
    <scope>NUCLEOTIDE SEQUENCE [LARGE SCALE GENOMIC DNA]</scope>
    <source>
        <strain evidence="6 7">ZR32</strain>
    </source>
</reference>
<accession>A0A367GTQ4</accession>
<comment type="caution">
    <text evidence="6">The sequence shown here is derived from an EMBL/GenBank/DDBJ whole genome shotgun (WGS) entry which is preliminary data.</text>
</comment>
<keyword evidence="7" id="KW-1185">Reference proteome</keyword>
<dbReference type="PANTHER" id="PTHR30246">
    <property type="entry name" value="2-KETO-3-DEOXY-6-PHOSPHOGLUCONATE ALDOLASE"/>
    <property type="match status" value="1"/>
</dbReference>
<dbReference type="Gene3D" id="3.20.20.70">
    <property type="entry name" value="Aldolase class I"/>
    <property type="match status" value="1"/>
</dbReference>
<dbReference type="Pfam" id="PF01081">
    <property type="entry name" value="Aldolase"/>
    <property type="match status" value="1"/>
</dbReference>
<proteinExistence type="inferred from homology"/>
<dbReference type="CDD" id="cd00452">
    <property type="entry name" value="KDPG_aldolase"/>
    <property type="match status" value="1"/>
</dbReference>
<dbReference type="InterPro" id="IPR000887">
    <property type="entry name" value="Aldlse_KDPG_KHG"/>
</dbReference>
<comment type="similarity">
    <text evidence="2">Belongs to the KHG/KDPG aldolase family.</text>
</comment>
<name>A0A367GTQ4_9SPHI</name>
<dbReference type="PANTHER" id="PTHR30246:SF1">
    <property type="entry name" value="2-DEHYDRO-3-DEOXY-6-PHOSPHOGALACTONATE ALDOLASE-RELATED"/>
    <property type="match status" value="1"/>
</dbReference>
<evidence type="ECO:0000313" key="6">
    <source>
        <dbReference type="EMBL" id="RCH56792.1"/>
    </source>
</evidence>
<keyword evidence="4" id="KW-0456">Lyase</keyword>
<organism evidence="6 7">
    <name type="scientific">Mucilaginibacter hurinus</name>
    <dbReference type="NCBI Taxonomy" id="2201324"/>
    <lineage>
        <taxon>Bacteria</taxon>
        <taxon>Pseudomonadati</taxon>
        <taxon>Bacteroidota</taxon>
        <taxon>Sphingobacteriia</taxon>
        <taxon>Sphingobacteriales</taxon>
        <taxon>Sphingobacteriaceae</taxon>
        <taxon>Mucilaginibacter</taxon>
    </lineage>
</organism>
<comment type="subunit">
    <text evidence="3">Homotrimer.</text>
</comment>
<gene>
    <name evidence="6" type="ORF">DJ568_02745</name>
</gene>
<dbReference type="OrthoDB" id="9802667at2"/>
<dbReference type="GO" id="GO:0016829">
    <property type="term" value="F:lyase activity"/>
    <property type="evidence" value="ECO:0007669"/>
    <property type="project" value="UniProtKB-KW"/>
</dbReference>
<dbReference type="InterPro" id="IPR013785">
    <property type="entry name" value="Aldolase_TIM"/>
</dbReference>
<dbReference type="Proteomes" id="UP000253209">
    <property type="component" value="Unassembled WGS sequence"/>
</dbReference>